<dbReference type="RefSeq" id="XP_007864935.1">
    <property type="nucleotide sequence ID" value="XM_007866744.1"/>
</dbReference>
<accession>S7Q9G6</accession>
<feature type="compositionally biased region" description="Basic residues" evidence="2">
    <location>
        <begin position="376"/>
        <end position="387"/>
    </location>
</feature>
<dbReference type="EMBL" id="KB469300">
    <property type="protein sequence ID" value="EPQ56162.1"/>
    <property type="molecule type" value="Genomic_DNA"/>
</dbReference>
<dbReference type="eggNOG" id="ENOG502SMY5">
    <property type="taxonomic scope" value="Eukaryota"/>
</dbReference>
<dbReference type="Proteomes" id="UP000030669">
    <property type="component" value="Unassembled WGS sequence"/>
</dbReference>
<feature type="compositionally biased region" description="Low complexity" evidence="2">
    <location>
        <begin position="359"/>
        <end position="375"/>
    </location>
</feature>
<feature type="compositionally biased region" description="Low complexity" evidence="2">
    <location>
        <begin position="599"/>
        <end position="610"/>
    </location>
</feature>
<gene>
    <name evidence="3" type="ORF">GLOTRDRAFT_137975</name>
</gene>
<evidence type="ECO:0000256" key="1">
    <source>
        <dbReference type="SAM" id="Coils"/>
    </source>
</evidence>
<feature type="region of interest" description="Disordered" evidence="2">
    <location>
        <begin position="648"/>
        <end position="671"/>
    </location>
</feature>
<name>S7Q9G6_GLOTA</name>
<protein>
    <submittedName>
        <fullName evidence="3">Uncharacterized protein</fullName>
    </submittedName>
</protein>
<feature type="compositionally biased region" description="Polar residues" evidence="2">
    <location>
        <begin position="29"/>
        <end position="39"/>
    </location>
</feature>
<evidence type="ECO:0000313" key="4">
    <source>
        <dbReference type="Proteomes" id="UP000030669"/>
    </source>
</evidence>
<organism evidence="3 4">
    <name type="scientific">Gloeophyllum trabeum (strain ATCC 11539 / FP-39264 / Madison 617)</name>
    <name type="common">Brown rot fungus</name>
    <dbReference type="NCBI Taxonomy" id="670483"/>
    <lineage>
        <taxon>Eukaryota</taxon>
        <taxon>Fungi</taxon>
        <taxon>Dikarya</taxon>
        <taxon>Basidiomycota</taxon>
        <taxon>Agaricomycotina</taxon>
        <taxon>Agaricomycetes</taxon>
        <taxon>Gloeophyllales</taxon>
        <taxon>Gloeophyllaceae</taxon>
        <taxon>Gloeophyllum</taxon>
    </lineage>
</organism>
<evidence type="ECO:0000256" key="2">
    <source>
        <dbReference type="SAM" id="MobiDB-lite"/>
    </source>
</evidence>
<proteinExistence type="predicted"/>
<keyword evidence="1" id="KW-0175">Coiled coil</keyword>
<dbReference type="AlphaFoldDB" id="S7Q9G6"/>
<feature type="compositionally biased region" description="Basic and acidic residues" evidence="2">
    <location>
        <begin position="533"/>
        <end position="554"/>
    </location>
</feature>
<feature type="compositionally biased region" description="Low complexity" evidence="2">
    <location>
        <begin position="1"/>
        <end position="12"/>
    </location>
</feature>
<dbReference type="HOGENOM" id="CLU_409401_0_0_1"/>
<evidence type="ECO:0000313" key="3">
    <source>
        <dbReference type="EMBL" id="EPQ56162.1"/>
    </source>
</evidence>
<sequence length="671" mass="73995">MSSSTPSSTRGRPPLPSGPRLRKPPSKASLIQTEASSDSYWPHSPSPSATEPSPVLPPIYEAPCTFQPQRHTSTAEKSVQVPAPSTRKVQITPLPYPAPVDFEISPTPFKGLPLEAARWTFSSQQLQEIVSRAIRYTAQESHLRLLSLEALDVEMPREKEQLETTRFSTQAQYKFLAHRRNMLIQSLHSYAYSHHASDSEGLNTLTSLISQLSSLVGTLDKHTHTLLQATTHEHQITCLQEVHQASALAVALRKLNASYKKRTDELRQARRRIEELEAELEEAWRCAEEVALEADEDDEEELDALEPPPGESTMNSVAMAQVMGITGTAHVTKATTFNPADEKVPEDDYDSKASRRMSKVSVASTSASRSSGGRLARVRSARKRSVRASKASLRLPKTVVDDLINASGADETDERGDRSGRRRQRSRSRSRSRSRAQAPWALDTEDMPPVPRLQLDSASSHSPASAVKPQGGSFLELDNGSKNTVAPGQRTSTIEVGDMMSGRVNGNLGDNEAEQHSHPYSAPHDQSNFPPKYTEREDGRHSDPDSPIDNELRPPPRTRSRPFSQDDRSLEWDERPGPSRVFSMQAPAVAAHPTHHRASQSTSTSVSFESSIRESEPQRKSGNGVLKRGVSAPQLKRTITEYLRIGRQKRHTWGTRTARDAGGGGSSPDVA</sequence>
<feature type="compositionally biased region" description="Basic and acidic residues" evidence="2">
    <location>
        <begin position="564"/>
        <end position="577"/>
    </location>
</feature>
<feature type="compositionally biased region" description="Acidic residues" evidence="2">
    <location>
        <begin position="294"/>
        <end position="304"/>
    </location>
</feature>
<feature type="region of interest" description="Disordered" evidence="2">
    <location>
        <begin position="336"/>
        <end position="390"/>
    </location>
</feature>
<dbReference type="OrthoDB" id="3271284at2759"/>
<feature type="coiled-coil region" evidence="1">
    <location>
        <begin position="252"/>
        <end position="286"/>
    </location>
</feature>
<dbReference type="GeneID" id="19303878"/>
<reference evidence="3 4" key="1">
    <citation type="journal article" date="2012" name="Science">
        <title>The Paleozoic origin of enzymatic lignin decomposition reconstructed from 31 fungal genomes.</title>
        <authorList>
            <person name="Floudas D."/>
            <person name="Binder M."/>
            <person name="Riley R."/>
            <person name="Barry K."/>
            <person name="Blanchette R.A."/>
            <person name="Henrissat B."/>
            <person name="Martinez A.T."/>
            <person name="Otillar R."/>
            <person name="Spatafora J.W."/>
            <person name="Yadav J.S."/>
            <person name="Aerts A."/>
            <person name="Benoit I."/>
            <person name="Boyd A."/>
            <person name="Carlson A."/>
            <person name="Copeland A."/>
            <person name="Coutinho P.M."/>
            <person name="de Vries R.P."/>
            <person name="Ferreira P."/>
            <person name="Findley K."/>
            <person name="Foster B."/>
            <person name="Gaskell J."/>
            <person name="Glotzer D."/>
            <person name="Gorecki P."/>
            <person name="Heitman J."/>
            <person name="Hesse C."/>
            <person name="Hori C."/>
            <person name="Igarashi K."/>
            <person name="Jurgens J.A."/>
            <person name="Kallen N."/>
            <person name="Kersten P."/>
            <person name="Kohler A."/>
            <person name="Kuees U."/>
            <person name="Kumar T.K.A."/>
            <person name="Kuo A."/>
            <person name="LaButti K."/>
            <person name="Larrondo L.F."/>
            <person name="Lindquist E."/>
            <person name="Ling A."/>
            <person name="Lombard V."/>
            <person name="Lucas S."/>
            <person name="Lundell T."/>
            <person name="Martin R."/>
            <person name="McLaughlin D.J."/>
            <person name="Morgenstern I."/>
            <person name="Morin E."/>
            <person name="Murat C."/>
            <person name="Nagy L.G."/>
            <person name="Nolan M."/>
            <person name="Ohm R.A."/>
            <person name="Patyshakuliyeva A."/>
            <person name="Rokas A."/>
            <person name="Ruiz-Duenas F.J."/>
            <person name="Sabat G."/>
            <person name="Salamov A."/>
            <person name="Samejima M."/>
            <person name="Schmutz J."/>
            <person name="Slot J.C."/>
            <person name="St John F."/>
            <person name="Stenlid J."/>
            <person name="Sun H."/>
            <person name="Sun S."/>
            <person name="Syed K."/>
            <person name="Tsang A."/>
            <person name="Wiebenga A."/>
            <person name="Young D."/>
            <person name="Pisabarro A."/>
            <person name="Eastwood D.C."/>
            <person name="Martin F."/>
            <person name="Cullen D."/>
            <person name="Grigoriev I.V."/>
            <person name="Hibbett D.S."/>
        </authorList>
    </citation>
    <scope>NUCLEOTIDE SEQUENCE [LARGE SCALE GENOMIC DNA]</scope>
    <source>
        <strain evidence="3 4">ATCC 11539</strain>
    </source>
</reference>
<feature type="compositionally biased region" description="Gly residues" evidence="2">
    <location>
        <begin position="661"/>
        <end position="671"/>
    </location>
</feature>
<feature type="region of interest" description="Disordered" evidence="2">
    <location>
        <begin position="1"/>
        <end position="57"/>
    </location>
</feature>
<dbReference type="KEGG" id="gtr:GLOTRDRAFT_137975"/>
<keyword evidence="4" id="KW-1185">Reference proteome</keyword>
<feature type="region of interest" description="Disordered" evidence="2">
    <location>
        <begin position="294"/>
        <end position="313"/>
    </location>
</feature>
<feature type="region of interest" description="Disordered" evidence="2">
    <location>
        <begin position="406"/>
        <end position="633"/>
    </location>
</feature>
<dbReference type="STRING" id="670483.S7Q9G6"/>
<feature type="compositionally biased region" description="Polar residues" evidence="2">
    <location>
        <begin position="480"/>
        <end position="494"/>
    </location>
</feature>
<feature type="compositionally biased region" description="Basic residues" evidence="2">
    <location>
        <begin position="420"/>
        <end position="434"/>
    </location>
</feature>